<protein>
    <submittedName>
        <fullName evidence="2">Uncharacterized protein</fullName>
    </submittedName>
</protein>
<dbReference type="Gramene" id="TuG1812S0001199600.01.T01">
    <property type="protein sequence ID" value="TuG1812S0001199600.01.T01.s_cds16902"/>
    <property type="gene ID" value="TuG1812S0001199600.01"/>
</dbReference>
<proteinExistence type="predicted"/>
<evidence type="ECO:0000313" key="3">
    <source>
        <dbReference type="Proteomes" id="UP000015106"/>
    </source>
</evidence>
<evidence type="ECO:0000313" key="2">
    <source>
        <dbReference type="EnsemblPlants" id="TuG1812S0001199600.01.T01.s_cds16902"/>
    </source>
</evidence>
<accession>A0A8R7VGP1</accession>
<keyword evidence="3" id="KW-1185">Reference proteome</keyword>
<name>A0A8R7VGP1_TRIUA</name>
<dbReference type="EnsemblPlants" id="TuG1812S0001199600.01.T01">
    <property type="protein sequence ID" value="TuG1812S0001199600.01.T01.s_cds16902"/>
    <property type="gene ID" value="TuG1812S0001199600.01"/>
</dbReference>
<reference evidence="2" key="2">
    <citation type="submission" date="2022-06" db="UniProtKB">
        <authorList>
            <consortium name="EnsemblPlants"/>
        </authorList>
    </citation>
    <scope>IDENTIFICATION</scope>
</reference>
<dbReference type="AlphaFoldDB" id="A0A8R7VGP1"/>
<reference evidence="3" key="1">
    <citation type="journal article" date="2013" name="Nature">
        <title>Draft genome of the wheat A-genome progenitor Triticum urartu.</title>
        <authorList>
            <person name="Ling H.Q."/>
            <person name="Zhao S."/>
            <person name="Liu D."/>
            <person name="Wang J."/>
            <person name="Sun H."/>
            <person name="Zhang C."/>
            <person name="Fan H."/>
            <person name="Li D."/>
            <person name="Dong L."/>
            <person name="Tao Y."/>
            <person name="Gao C."/>
            <person name="Wu H."/>
            <person name="Li Y."/>
            <person name="Cui Y."/>
            <person name="Guo X."/>
            <person name="Zheng S."/>
            <person name="Wang B."/>
            <person name="Yu K."/>
            <person name="Liang Q."/>
            <person name="Yang W."/>
            <person name="Lou X."/>
            <person name="Chen J."/>
            <person name="Feng M."/>
            <person name="Jian J."/>
            <person name="Zhang X."/>
            <person name="Luo G."/>
            <person name="Jiang Y."/>
            <person name="Liu J."/>
            <person name="Wang Z."/>
            <person name="Sha Y."/>
            <person name="Zhang B."/>
            <person name="Wu H."/>
            <person name="Tang D."/>
            <person name="Shen Q."/>
            <person name="Xue P."/>
            <person name="Zou S."/>
            <person name="Wang X."/>
            <person name="Liu X."/>
            <person name="Wang F."/>
            <person name="Yang Y."/>
            <person name="An X."/>
            <person name="Dong Z."/>
            <person name="Zhang K."/>
            <person name="Zhang X."/>
            <person name="Luo M.C."/>
            <person name="Dvorak J."/>
            <person name="Tong Y."/>
            <person name="Wang J."/>
            <person name="Yang H."/>
            <person name="Li Z."/>
            <person name="Wang D."/>
            <person name="Zhang A."/>
            <person name="Wang J."/>
        </authorList>
    </citation>
    <scope>NUCLEOTIDE SEQUENCE</scope>
    <source>
        <strain evidence="3">cv. G1812</strain>
    </source>
</reference>
<dbReference type="Proteomes" id="UP000015106">
    <property type="component" value="Unassembled WGS sequence"/>
</dbReference>
<feature type="compositionally biased region" description="Polar residues" evidence="1">
    <location>
        <begin position="83"/>
        <end position="100"/>
    </location>
</feature>
<evidence type="ECO:0000256" key="1">
    <source>
        <dbReference type="SAM" id="MobiDB-lite"/>
    </source>
</evidence>
<organism evidence="2 3">
    <name type="scientific">Triticum urartu</name>
    <name type="common">Red wild einkorn</name>
    <name type="synonym">Crithodium urartu</name>
    <dbReference type="NCBI Taxonomy" id="4572"/>
    <lineage>
        <taxon>Eukaryota</taxon>
        <taxon>Viridiplantae</taxon>
        <taxon>Streptophyta</taxon>
        <taxon>Embryophyta</taxon>
        <taxon>Tracheophyta</taxon>
        <taxon>Spermatophyta</taxon>
        <taxon>Magnoliopsida</taxon>
        <taxon>Liliopsida</taxon>
        <taxon>Poales</taxon>
        <taxon>Poaceae</taxon>
        <taxon>BOP clade</taxon>
        <taxon>Pooideae</taxon>
        <taxon>Triticodae</taxon>
        <taxon>Triticeae</taxon>
        <taxon>Triticinae</taxon>
        <taxon>Triticum</taxon>
    </lineage>
</organism>
<feature type="region of interest" description="Disordered" evidence="1">
    <location>
        <begin position="83"/>
        <end position="106"/>
    </location>
</feature>
<sequence length="240" mass="26917">MASMMDWILPCTSHVALRGWLPSTRASRDVRNRSVRLNPDMRSIALSSSSRYSALCWHRSPTETLMMTSFIMTFTLLPTSTRAPASATDRTSLAASSSRTGRNERTRLGLSSSTVHSFRTAFQCRLSWRANEMFWPPLVKTSAVVYTGRFAMAALWTFITCLAASAEESTSVRTWPRRRSITGPCRRERLRMAWCGRAPSRKCMWPITGSAHGPGGRFGRLPEAGLSVRSTVTTRTQRKM</sequence>